<feature type="binding site" evidence="13">
    <location>
        <position position="10"/>
    </location>
    <ligand>
        <name>Ca(2+)</name>
        <dbReference type="ChEBI" id="CHEBI:29108"/>
        <label>1</label>
    </ligand>
</feature>
<keyword evidence="16" id="KW-0812">Transmembrane</keyword>
<name>A0A6G1BXH7_9ORYZ</name>
<dbReference type="GO" id="GO:0020037">
    <property type="term" value="F:heme binding"/>
    <property type="evidence" value="ECO:0007669"/>
    <property type="project" value="UniProtKB-UniRule"/>
</dbReference>
<feature type="transmembrane region" description="Helical" evidence="16">
    <location>
        <begin position="161"/>
        <end position="186"/>
    </location>
</feature>
<dbReference type="Gene3D" id="1.10.420.10">
    <property type="entry name" value="Peroxidase, domain 2"/>
    <property type="match status" value="1"/>
</dbReference>
<evidence type="ECO:0000256" key="1">
    <source>
        <dbReference type="ARBA" id="ARBA00000189"/>
    </source>
</evidence>
<gene>
    <name evidence="18" type="ORF">E2562_016789</name>
</gene>
<keyword evidence="16" id="KW-0472">Membrane</keyword>
<comment type="cofactor">
    <cofactor evidence="13 15">
        <name>heme b</name>
        <dbReference type="ChEBI" id="CHEBI:60344"/>
    </cofactor>
    <text evidence="13 15">Binds 1 heme b (iron(II)-protoporphyrin IX) group per subunit.</text>
</comment>
<evidence type="ECO:0000256" key="8">
    <source>
        <dbReference type="ARBA" id="ARBA00023157"/>
    </source>
</evidence>
<proteinExistence type="inferred from homology"/>
<dbReference type="CDD" id="cd00693">
    <property type="entry name" value="secretory_peroxidase"/>
    <property type="match status" value="1"/>
</dbReference>
<feature type="binding site" evidence="13">
    <location>
        <position position="12"/>
    </location>
    <ligand>
        <name>Ca(2+)</name>
        <dbReference type="ChEBI" id="CHEBI:29108"/>
        <label>1</label>
    </ligand>
</feature>
<evidence type="ECO:0000256" key="9">
    <source>
        <dbReference type="ARBA" id="ARBA00023283"/>
    </source>
</evidence>
<dbReference type="GO" id="GO:0042744">
    <property type="term" value="P:hydrogen peroxide catabolic process"/>
    <property type="evidence" value="ECO:0007669"/>
    <property type="project" value="UniProtKB-KW"/>
</dbReference>
<evidence type="ECO:0000256" key="3">
    <source>
        <dbReference type="ARBA" id="ARBA00022617"/>
    </source>
</evidence>
<evidence type="ECO:0000256" key="4">
    <source>
        <dbReference type="ARBA" id="ARBA00022723"/>
    </source>
</evidence>
<evidence type="ECO:0000256" key="7">
    <source>
        <dbReference type="ARBA" id="ARBA00023004"/>
    </source>
</evidence>
<evidence type="ECO:0000313" key="18">
    <source>
        <dbReference type="EMBL" id="KAF0892481.1"/>
    </source>
</evidence>
<keyword evidence="9" id="KW-0873">Pyrrolidone carboxylic acid</keyword>
<sequence length="343" mass="37302">MHFHDCFVNGCDGSILLNSTPGSPSEKESIPNLSLRGFGTIDRVKAKLEQACPGVVSCADILALVARDVVVLTKGPHWDVPTGRRDGTRSVKDDALNNLPPPFFDATRNLYQFFIPKGLDAKDQVVLLGGHTLGTSHCSSFSSRLYNFSGTMMPDPTLDKYYLLCSWFLSLLLIAGVLLFVVYLVVRPHRPRFHVAGFSAAGLQAGGPVLLSGQLTIHNPNHDLAFFFDRIYMTVQYRDGEVVEGKDLTGGPLYEPPKSAAPVGFEGVTVPAGAATDMMARDAASAGGGHVAFTVKVRSRIRVRVAFWGSHWHPVHATCDVQVGSDGQLLPEFKQKRCGIDFF</sequence>
<evidence type="ECO:0000256" key="15">
    <source>
        <dbReference type="RuleBase" id="RU362060"/>
    </source>
</evidence>
<dbReference type="InterPro" id="IPR000823">
    <property type="entry name" value="Peroxidase_pln"/>
</dbReference>
<feature type="binding site" evidence="13">
    <location>
        <position position="132"/>
    </location>
    <ligand>
        <name>Ca(2+)</name>
        <dbReference type="ChEBI" id="CHEBI:29108"/>
        <label>2</label>
    </ligand>
</feature>
<keyword evidence="16" id="KW-1133">Transmembrane helix</keyword>
<evidence type="ECO:0000256" key="2">
    <source>
        <dbReference type="ARBA" id="ARBA00022559"/>
    </source>
</evidence>
<accession>A0A6G1BXH7</accession>
<dbReference type="InterPro" id="IPR033905">
    <property type="entry name" value="Secretory_peroxidase"/>
</dbReference>
<dbReference type="InterPro" id="IPR004864">
    <property type="entry name" value="LEA_2"/>
</dbReference>
<keyword evidence="7 13" id="KW-0408">Iron</keyword>
<dbReference type="SUPFAM" id="SSF48113">
    <property type="entry name" value="Heme-dependent peroxidases"/>
    <property type="match status" value="1"/>
</dbReference>
<dbReference type="GO" id="GO:0005576">
    <property type="term" value="C:extracellular region"/>
    <property type="evidence" value="ECO:0007669"/>
    <property type="project" value="UniProtKB-SubCell"/>
</dbReference>
<comment type="caution">
    <text evidence="18">The sequence shown here is derived from an EMBL/GenBank/DDBJ whole genome shotgun (WGS) entry which is preliminary data.</text>
</comment>
<evidence type="ECO:0000256" key="6">
    <source>
        <dbReference type="ARBA" id="ARBA00023002"/>
    </source>
</evidence>
<dbReference type="FunFam" id="1.10.520.10:FF:000028">
    <property type="entry name" value="Peroxidase"/>
    <property type="match status" value="1"/>
</dbReference>
<evidence type="ECO:0000256" key="11">
    <source>
        <dbReference type="PIRSR" id="PIRSR600823-1"/>
    </source>
</evidence>
<keyword evidence="19" id="KW-1185">Reference proteome</keyword>
<comment type="subcellular location">
    <subcellularLocation>
        <location evidence="15">Secreted</location>
    </subcellularLocation>
</comment>
<keyword evidence="10 15" id="KW-0376">Hydrogen peroxide</keyword>
<reference evidence="18 19" key="1">
    <citation type="submission" date="2019-11" db="EMBL/GenBank/DDBJ databases">
        <title>Whole genome sequence of Oryza granulata.</title>
        <authorList>
            <person name="Li W."/>
        </authorList>
    </citation>
    <scope>NUCLEOTIDE SEQUENCE [LARGE SCALE GENOMIC DNA]</scope>
    <source>
        <strain evidence="19">cv. Menghai</strain>
        <tissue evidence="18">Leaf</tissue>
    </source>
</reference>
<dbReference type="InterPro" id="IPR002016">
    <property type="entry name" value="Haem_peroxidase"/>
</dbReference>
<evidence type="ECO:0000256" key="14">
    <source>
        <dbReference type="PIRSR" id="PIRSR600823-5"/>
    </source>
</evidence>
<comment type="cofactor">
    <cofactor evidence="13 15">
        <name>Ca(2+)</name>
        <dbReference type="ChEBI" id="CHEBI:29108"/>
    </cofactor>
    <text evidence="13 15">Binds 2 calcium ions per subunit.</text>
</comment>
<evidence type="ECO:0000256" key="13">
    <source>
        <dbReference type="PIRSR" id="PIRSR600823-3"/>
    </source>
</evidence>
<keyword evidence="8 14" id="KW-1015">Disulfide bond</keyword>
<dbReference type="PRINTS" id="PR00458">
    <property type="entry name" value="PEROXIDASE"/>
</dbReference>
<keyword evidence="5 13" id="KW-0106">Calcium</keyword>
<keyword evidence="2 15" id="KW-0575">Peroxidase</keyword>
<dbReference type="AlphaFoldDB" id="A0A6G1BXH7"/>
<dbReference type="EC" id="1.11.1.7" evidence="15"/>
<keyword evidence="15" id="KW-0964">Secreted</keyword>
<dbReference type="PRINTS" id="PR00461">
    <property type="entry name" value="PLPEROXIDASE"/>
</dbReference>
<dbReference type="PROSITE" id="PS50873">
    <property type="entry name" value="PEROXIDASE_4"/>
    <property type="match status" value="1"/>
</dbReference>
<dbReference type="InterPro" id="IPR010255">
    <property type="entry name" value="Haem_peroxidase_sf"/>
</dbReference>
<dbReference type="GO" id="GO:0006979">
    <property type="term" value="P:response to oxidative stress"/>
    <property type="evidence" value="ECO:0007669"/>
    <property type="project" value="UniProtKB-UniRule"/>
</dbReference>
<keyword evidence="3 15" id="KW-0349">Heme</keyword>
<feature type="binding site" evidence="13">
    <location>
        <position position="5"/>
    </location>
    <ligand>
        <name>Ca(2+)</name>
        <dbReference type="ChEBI" id="CHEBI:29108"/>
        <label>1</label>
    </ligand>
</feature>
<evidence type="ECO:0000256" key="16">
    <source>
        <dbReference type="SAM" id="Phobius"/>
    </source>
</evidence>
<dbReference type="OrthoDB" id="779224at2759"/>
<evidence type="ECO:0000313" key="19">
    <source>
        <dbReference type="Proteomes" id="UP000479710"/>
    </source>
</evidence>
<feature type="binding site" evidence="13">
    <location>
        <position position="8"/>
    </location>
    <ligand>
        <name>Ca(2+)</name>
        <dbReference type="ChEBI" id="CHEBI:29108"/>
        <label>1</label>
    </ligand>
</feature>
<evidence type="ECO:0000256" key="5">
    <source>
        <dbReference type="ARBA" id="ARBA00022837"/>
    </source>
</evidence>
<feature type="binding site" evidence="13">
    <location>
        <position position="26"/>
    </location>
    <ligand>
        <name>Ca(2+)</name>
        <dbReference type="ChEBI" id="CHEBI:29108"/>
        <label>1</label>
    </ligand>
</feature>
<comment type="similarity">
    <text evidence="15">Belongs to the peroxidase family. Classical plant (class III) peroxidase subfamily.</text>
</comment>
<feature type="binding site" evidence="12">
    <location>
        <position position="100"/>
    </location>
    <ligand>
        <name>substrate</name>
    </ligand>
</feature>
<dbReference type="Gene3D" id="1.10.520.10">
    <property type="match status" value="1"/>
</dbReference>
<keyword evidence="4 13" id="KW-0479">Metal-binding</keyword>
<evidence type="ECO:0000256" key="10">
    <source>
        <dbReference type="ARBA" id="ARBA00023324"/>
    </source>
</evidence>
<dbReference type="GO" id="GO:0046872">
    <property type="term" value="F:metal ion binding"/>
    <property type="evidence" value="ECO:0007669"/>
    <property type="project" value="UniProtKB-UniRule"/>
</dbReference>
<dbReference type="EMBL" id="SPHZ02000011">
    <property type="protein sequence ID" value="KAF0892481.1"/>
    <property type="molecule type" value="Genomic_DNA"/>
</dbReference>
<feature type="disulfide bond" evidence="14">
    <location>
        <begin position="6"/>
        <end position="11"/>
    </location>
</feature>
<evidence type="ECO:0000259" key="17">
    <source>
        <dbReference type="PROSITE" id="PS50873"/>
    </source>
</evidence>
<feature type="active site" description="Proton acceptor" evidence="11">
    <location>
        <position position="4"/>
    </location>
</feature>
<dbReference type="GO" id="GO:0140825">
    <property type="term" value="F:lactoperoxidase activity"/>
    <property type="evidence" value="ECO:0007669"/>
    <property type="project" value="UniProtKB-EC"/>
</dbReference>
<protein>
    <recommendedName>
        <fullName evidence="15">Peroxidase</fullName>
        <ecNumber evidence="15">1.11.1.7</ecNumber>
    </recommendedName>
</protein>
<dbReference type="PANTHER" id="PTHR31235">
    <property type="entry name" value="PEROXIDASE 25-RELATED"/>
    <property type="match status" value="1"/>
</dbReference>
<feature type="binding site" evidence="13">
    <location>
        <position position="14"/>
    </location>
    <ligand>
        <name>Ca(2+)</name>
        <dbReference type="ChEBI" id="CHEBI:29108"/>
        <label>1</label>
    </ligand>
</feature>
<keyword evidence="6 15" id="KW-0560">Oxidoreductase</keyword>
<comment type="function">
    <text evidence="15">Removal of H(2)O(2), oxidation of toxic reductants, biosynthesis and degradation of lignin, suberization, auxin catabolism, response to environmental stresses such as wounding, pathogen attack and oxidative stress.</text>
</comment>
<dbReference type="Proteomes" id="UP000479710">
    <property type="component" value="Unassembled WGS sequence"/>
</dbReference>
<comment type="catalytic activity">
    <reaction evidence="1 15">
        <text>2 a phenolic donor + H2O2 = 2 a phenolic radical donor + 2 H2O</text>
        <dbReference type="Rhea" id="RHEA:56136"/>
        <dbReference type="ChEBI" id="CHEBI:15377"/>
        <dbReference type="ChEBI" id="CHEBI:16240"/>
        <dbReference type="ChEBI" id="CHEBI:139520"/>
        <dbReference type="ChEBI" id="CHEBI:139521"/>
        <dbReference type="EC" id="1.11.1.7"/>
    </reaction>
</comment>
<evidence type="ECO:0000256" key="12">
    <source>
        <dbReference type="PIRSR" id="PIRSR600823-2"/>
    </source>
</evidence>
<organism evidence="18 19">
    <name type="scientific">Oryza meyeriana var. granulata</name>
    <dbReference type="NCBI Taxonomy" id="110450"/>
    <lineage>
        <taxon>Eukaryota</taxon>
        <taxon>Viridiplantae</taxon>
        <taxon>Streptophyta</taxon>
        <taxon>Embryophyta</taxon>
        <taxon>Tracheophyta</taxon>
        <taxon>Spermatophyta</taxon>
        <taxon>Magnoliopsida</taxon>
        <taxon>Liliopsida</taxon>
        <taxon>Poales</taxon>
        <taxon>Poaceae</taxon>
        <taxon>BOP clade</taxon>
        <taxon>Oryzoideae</taxon>
        <taxon>Oryzeae</taxon>
        <taxon>Oryzinae</taxon>
        <taxon>Oryza</taxon>
        <taxon>Oryza meyeriana</taxon>
    </lineage>
</organism>
<dbReference type="Pfam" id="PF03168">
    <property type="entry name" value="LEA_2"/>
    <property type="match status" value="1"/>
</dbReference>
<feature type="domain" description="Plant heme peroxidase family profile" evidence="17">
    <location>
        <begin position="1"/>
        <end position="163"/>
    </location>
</feature>
<dbReference type="Pfam" id="PF00141">
    <property type="entry name" value="peroxidase"/>
    <property type="match status" value="1"/>
</dbReference>
<feature type="binding site" description="axial binding residue" evidence="13">
    <location>
        <position position="131"/>
    </location>
    <ligand>
        <name>heme b</name>
        <dbReference type="ChEBI" id="CHEBI:60344"/>
    </ligand>
    <ligandPart>
        <name>Fe</name>
        <dbReference type="ChEBI" id="CHEBI:18248"/>
    </ligandPart>
</feature>